<evidence type="ECO:0000256" key="8">
    <source>
        <dbReference type="RuleBase" id="RU000489"/>
    </source>
</evidence>
<proteinExistence type="inferred from homology"/>
<evidence type="ECO:0000313" key="13">
    <source>
        <dbReference type="Proteomes" id="UP001303373"/>
    </source>
</evidence>
<dbReference type="Pfam" id="PF00704">
    <property type="entry name" value="Glyco_hydro_18"/>
    <property type="match status" value="1"/>
</dbReference>
<comment type="catalytic activity">
    <reaction evidence="1">
        <text>Random endo-hydrolysis of N-acetyl-beta-D-glucosaminide (1-&gt;4)-beta-linkages in chitin and chitodextrins.</text>
        <dbReference type="EC" id="3.2.1.14"/>
    </reaction>
</comment>
<evidence type="ECO:0000256" key="7">
    <source>
        <dbReference type="ARBA" id="ARBA00023326"/>
    </source>
</evidence>
<dbReference type="Gene3D" id="3.20.20.80">
    <property type="entry name" value="Glycosidases"/>
    <property type="match status" value="1"/>
</dbReference>
<dbReference type="PANTHER" id="PTHR45708:SF49">
    <property type="entry name" value="ENDOCHITINASE"/>
    <property type="match status" value="1"/>
</dbReference>
<protein>
    <recommendedName>
        <fullName evidence="2">chitinase</fullName>
        <ecNumber evidence="2">3.2.1.14</ecNumber>
    </recommendedName>
</protein>
<keyword evidence="6 8" id="KW-0326">Glycosidase</keyword>
<dbReference type="SUPFAM" id="SSF51445">
    <property type="entry name" value="(Trans)glycosidases"/>
    <property type="match status" value="1"/>
</dbReference>
<accession>A0AAQ3R5Q7</accession>
<keyword evidence="7" id="KW-0624">Polysaccharide degradation</keyword>
<evidence type="ECO:0000256" key="9">
    <source>
        <dbReference type="RuleBase" id="RU004453"/>
    </source>
</evidence>
<reference evidence="12 13" key="1">
    <citation type="submission" date="2023-11" db="EMBL/GenBank/DDBJ databases">
        <title>An acidophilic fungus is an integral part of prey digestion in a carnivorous sundew plant.</title>
        <authorList>
            <person name="Tsai I.J."/>
        </authorList>
    </citation>
    <scope>NUCLEOTIDE SEQUENCE [LARGE SCALE GENOMIC DNA]</scope>
    <source>
        <strain evidence="12">169a</strain>
    </source>
</reference>
<feature type="chain" id="PRO_5043025310" description="chitinase" evidence="10">
    <location>
        <begin position="20"/>
        <end position="305"/>
    </location>
</feature>
<sequence length="305" mass="33067">MPRFTRLAGTAILVGSVRAFQSQLKNYDSTSSMDASSAGNVAVYWGQNSYGQANGNLAQQPLATYCADSNIDIIPMAFLYQLTTGTGGQPVINFANQQNNCTLFDGTETLNCPDIGKDITTCQEKYNKTILLSVGGATYTEGGFTSSDLAESNAEHIWATFGPKSSSSKRKRDNSTILRPFGDASIDGFDIDLESTNQNFDVWTKKMRSLMDADSSKKYWLTAAPQCVYPDAADKSMLNGGIPFDAVWVQFYNNGCGLQSFVAGAKNQTNFNFDVWDNWASTTSANKDVKVYIGVPAGQTGAGRF</sequence>
<dbReference type="GO" id="GO:0000272">
    <property type="term" value="P:polysaccharide catabolic process"/>
    <property type="evidence" value="ECO:0007669"/>
    <property type="project" value="UniProtKB-KW"/>
</dbReference>
<dbReference type="Proteomes" id="UP001303373">
    <property type="component" value="Chromosome 8"/>
</dbReference>
<evidence type="ECO:0000256" key="4">
    <source>
        <dbReference type="ARBA" id="ARBA00023024"/>
    </source>
</evidence>
<dbReference type="InterPro" id="IPR017853">
    <property type="entry name" value="GH"/>
</dbReference>
<dbReference type="PROSITE" id="PS51910">
    <property type="entry name" value="GH18_2"/>
    <property type="match status" value="1"/>
</dbReference>
<dbReference type="AlphaFoldDB" id="A0AAQ3R5Q7"/>
<dbReference type="InterPro" id="IPR001579">
    <property type="entry name" value="Glyco_hydro_18_chit_AS"/>
</dbReference>
<keyword evidence="13" id="KW-1185">Reference proteome</keyword>
<keyword evidence="4" id="KW-0146">Chitin degradation</keyword>
<keyword evidence="5" id="KW-0119">Carbohydrate metabolism</keyword>
<comment type="similarity">
    <text evidence="9">Belongs to the glycosyl hydrolase 18 family.</text>
</comment>
<evidence type="ECO:0000256" key="3">
    <source>
        <dbReference type="ARBA" id="ARBA00022801"/>
    </source>
</evidence>
<feature type="domain" description="GH18" evidence="11">
    <location>
        <begin position="39"/>
        <end position="305"/>
    </location>
</feature>
<dbReference type="GO" id="GO:0006032">
    <property type="term" value="P:chitin catabolic process"/>
    <property type="evidence" value="ECO:0007669"/>
    <property type="project" value="UniProtKB-KW"/>
</dbReference>
<dbReference type="EMBL" id="CP138587">
    <property type="protein sequence ID" value="WPH02346.1"/>
    <property type="molecule type" value="Genomic_DNA"/>
</dbReference>
<gene>
    <name evidence="12" type="ORF">R9X50_00520900</name>
</gene>
<evidence type="ECO:0000259" key="11">
    <source>
        <dbReference type="PROSITE" id="PS51910"/>
    </source>
</evidence>
<evidence type="ECO:0000256" key="5">
    <source>
        <dbReference type="ARBA" id="ARBA00023277"/>
    </source>
</evidence>
<dbReference type="GO" id="GO:0005576">
    <property type="term" value="C:extracellular region"/>
    <property type="evidence" value="ECO:0007669"/>
    <property type="project" value="TreeGrafter"/>
</dbReference>
<keyword evidence="3 8" id="KW-0378">Hydrolase</keyword>
<evidence type="ECO:0000256" key="2">
    <source>
        <dbReference type="ARBA" id="ARBA00012729"/>
    </source>
</evidence>
<dbReference type="InterPro" id="IPR001223">
    <property type="entry name" value="Glyco_hydro18_cat"/>
</dbReference>
<evidence type="ECO:0000256" key="6">
    <source>
        <dbReference type="ARBA" id="ARBA00023295"/>
    </source>
</evidence>
<evidence type="ECO:0000256" key="10">
    <source>
        <dbReference type="SAM" id="SignalP"/>
    </source>
</evidence>
<dbReference type="GO" id="GO:0008843">
    <property type="term" value="F:endochitinase activity"/>
    <property type="evidence" value="ECO:0007669"/>
    <property type="project" value="UniProtKB-EC"/>
</dbReference>
<name>A0AAQ3R5Q7_9PEZI</name>
<evidence type="ECO:0000313" key="12">
    <source>
        <dbReference type="EMBL" id="WPH02346.1"/>
    </source>
</evidence>
<organism evidence="12 13">
    <name type="scientific">Acrodontium crateriforme</name>
    <dbReference type="NCBI Taxonomy" id="150365"/>
    <lineage>
        <taxon>Eukaryota</taxon>
        <taxon>Fungi</taxon>
        <taxon>Dikarya</taxon>
        <taxon>Ascomycota</taxon>
        <taxon>Pezizomycotina</taxon>
        <taxon>Dothideomycetes</taxon>
        <taxon>Dothideomycetidae</taxon>
        <taxon>Mycosphaerellales</taxon>
        <taxon>Teratosphaeriaceae</taxon>
        <taxon>Acrodontium</taxon>
    </lineage>
</organism>
<keyword evidence="10" id="KW-0732">Signal</keyword>
<evidence type="ECO:0000256" key="1">
    <source>
        <dbReference type="ARBA" id="ARBA00000822"/>
    </source>
</evidence>
<dbReference type="InterPro" id="IPR050542">
    <property type="entry name" value="Glycosyl_Hydrlase18_Chitinase"/>
</dbReference>
<feature type="signal peptide" evidence="10">
    <location>
        <begin position="1"/>
        <end position="19"/>
    </location>
</feature>
<dbReference type="EC" id="3.2.1.14" evidence="2"/>
<dbReference type="PROSITE" id="PS01095">
    <property type="entry name" value="GH18_1"/>
    <property type="match status" value="1"/>
</dbReference>
<dbReference type="PANTHER" id="PTHR45708">
    <property type="entry name" value="ENDOCHITINASE"/>
    <property type="match status" value="1"/>
</dbReference>